<sequence>MKINHFKIEEWMNEYEDDAVYNLAETCVDSLTLRELVELGGSSYDTFFQNLADYKLTYGHIEGSEEFKTLVSGLYENQTPDNVLAMNGAIGANFLVLYSLIEAGDEVVSVHPTYQQLYDVPESFGATVKKLYLRPENHYLPDIKELENMVSNKTKLIIINNPNNPSGAVMDRDYLKKIVAVAESVDAYILCDEVYRNLLQNTERDVPSIVDLYDKGISTSSMSKVLSLAGLRLGWIAANEAVIKECIKHRDYTTISCGMMDDILAVHALKHYDLIMERNLKIIHDNLNILDQWIEREPKIHYVKPEAGTTAVVHFDYDLSSVDFCKGLYDLNGAFLAPGSAFDLEGTFRIGYACGTQVLKDGLEKVSEYLRTIEPTEEIK</sequence>
<feature type="domain" description="Aminotransferase class I/classII large" evidence="2">
    <location>
        <begin position="57"/>
        <end position="357"/>
    </location>
</feature>
<dbReference type="Gene3D" id="3.40.640.10">
    <property type="entry name" value="Type I PLP-dependent aspartate aminotransferase-like (Major domain)"/>
    <property type="match status" value="1"/>
</dbReference>
<dbReference type="PANTHER" id="PTHR43510">
    <property type="entry name" value="AMINOTRANSFERASE FUNCTION, HYPOTHETICAL (EUROFUNG)"/>
    <property type="match status" value="1"/>
</dbReference>
<dbReference type="Gene3D" id="3.90.1150.10">
    <property type="entry name" value="Aspartate Aminotransferase, domain 1"/>
    <property type="match status" value="1"/>
</dbReference>
<evidence type="ECO:0000313" key="3">
    <source>
        <dbReference type="EMBL" id="MFD2829145.1"/>
    </source>
</evidence>
<evidence type="ECO:0000313" key="4">
    <source>
        <dbReference type="Proteomes" id="UP001597519"/>
    </source>
</evidence>
<accession>A0ABW5WQT2</accession>
<dbReference type="InterPro" id="IPR015424">
    <property type="entry name" value="PyrdxlP-dep_Trfase"/>
</dbReference>
<keyword evidence="4" id="KW-1185">Reference proteome</keyword>
<keyword evidence="1 3" id="KW-0032">Aminotransferase</keyword>
<organism evidence="3 4">
    <name type="scientific">Corticicoccus populi</name>
    <dbReference type="NCBI Taxonomy" id="1812821"/>
    <lineage>
        <taxon>Bacteria</taxon>
        <taxon>Bacillati</taxon>
        <taxon>Bacillota</taxon>
        <taxon>Bacilli</taxon>
        <taxon>Bacillales</taxon>
        <taxon>Staphylococcaceae</taxon>
        <taxon>Corticicoccus</taxon>
    </lineage>
</organism>
<protein>
    <recommendedName>
        <fullName evidence="1">Aminotransferase</fullName>
        <ecNumber evidence="1">2.6.1.-</ecNumber>
    </recommendedName>
</protein>
<proteinExistence type="inferred from homology"/>
<reference evidence="4" key="1">
    <citation type="journal article" date="2019" name="Int. J. Syst. Evol. Microbiol.">
        <title>The Global Catalogue of Microorganisms (GCM) 10K type strain sequencing project: providing services to taxonomists for standard genome sequencing and annotation.</title>
        <authorList>
            <consortium name="The Broad Institute Genomics Platform"/>
            <consortium name="The Broad Institute Genome Sequencing Center for Infectious Disease"/>
            <person name="Wu L."/>
            <person name="Ma J."/>
        </authorList>
    </citation>
    <scope>NUCLEOTIDE SEQUENCE [LARGE SCALE GENOMIC DNA]</scope>
    <source>
        <strain evidence="4">KCTC 33575</strain>
    </source>
</reference>
<dbReference type="PROSITE" id="PS00105">
    <property type="entry name" value="AA_TRANSFER_CLASS_1"/>
    <property type="match status" value="1"/>
</dbReference>
<dbReference type="EMBL" id="JBHUOQ010000001">
    <property type="protein sequence ID" value="MFD2829145.1"/>
    <property type="molecule type" value="Genomic_DNA"/>
</dbReference>
<dbReference type="CDD" id="cd00609">
    <property type="entry name" value="AAT_like"/>
    <property type="match status" value="1"/>
</dbReference>
<dbReference type="EC" id="2.6.1.-" evidence="1"/>
<comment type="caution">
    <text evidence="3">The sequence shown here is derived from an EMBL/GenBank/DDBJ whole genome shotgun (WGS) entry which is preliminary data.</text>
</comment>
<dbReference type="InterPro" id="IPR004839">
    <property type="entry name" value="Aminotransferase_I/II_large"/>
</dbReference>
<dbReference type="Pfam" id="PF00155">
    <property type="entry name" value="Aminotran_1_2"/>
    <property type="match status" value="1"/>
</dbReference>
<dbReference type="InterPro" id="IPR015422">
    <property type="entry name" value="PyrdxlP-dep_Trfase_small"/>
</dbReference>
<comment type="similarity">
    <text evidence="1">Belongs to the class-I pyridoxal-phosphate-dependent aminotransferase family.</text>
</comment>
<dbReference type="InterPro" id="IPR004838">
    <property type="entry name" value="NHTrfase_class1_PyrdxlP-BS"/>
</dbReference>
<dbReference type="Proteomes" id="UP001597519">
    <property type="component" value="Unassembled WGS sequence"/>
</dbReference>
<dbReference type="InterPro" id="IPR015421">
    <property type="entry name" value="PyrdxlP-dep_Trfase_major"/>
</dbReference>
<evidence type="ECO:0000259" key="2">
    <source>
        <dbReference type="Pfam" id="PF00155"/>
    </source>
</evidence>
<gene>
    <name evidence="3" type="ORF">ACFSX4_01615</name>
</gene>
<dbReference type="GO" id="GO:0008483">
    <property type="term" value="F:transaminase activity"/>
    <property type="evidence" value="ECO:0007669"/>
    <property type="project" value="UniProtKB-KW"/>
</dbReference>
<keyword evidence="1" id="KW-0808">Transferase</keyword>
<evidence type="ECO:0000256" key="1">
    <source>
        <dbReference type="RuleBase" id="RU000481"/>
    </source>
</evidence>
<name>A0ABW5WQT2_9STAP</name>
<dbReference type="NCBIfam" id="NF005593">
    <property type="entry name" value="PRK07324.1"/>
    <property type="match status" value="1"/>
</dbReference>
<dbReference type="PANTHER" id="PTHR43510:SF1">
    <property type="entry name" value="AMINOTRANSFERASE FUNCTION, HYPOTHETICAL (EUROFUNG)"/>
    <property type="match status" value="1"/>
</dbReference>
<dbReference type="RefSeq" id="WP_377770884.1">
    <property type="nucleotide sequence ID" value="NZ_JBHUOQ010000001.1"/>
</dbReference>
<dbReference type="SUPFAM" id="SSF53383">
    <property type="entry name" value="PLP-dependent transferases"/>
    <property type="match status" value="1"/>
</dbReference>
<comment type="cofactor">
    <cofactor evidence="1">
        <name>pyridoxal 5'-phosphate</name>
        <dbReference type="ChEBI" id="CHEBI:597326"/>
    </cofactor>
</comment>